<evidence type="ECO:0000313" key="2">
    <source>
        <dbReference type="EMBL" id="QHT80030.1"/>
    </source>
</evidence>
<dbReference type="AlphaFoldDB" id="A0A6C0HI49"/>
<keyword evidence="1" id="KW-1133">Transmembrane helix</keyword>
<proteinExistence type="predicted"/>
<name>A0A6C0HI49_9ZZZZ</name>
<feature type="transmembrane region" description="Helical" evidence="1">
    <location>
        <begin position="154"/>
        <end position="171"/>
    </location>
</feature>
<protein>
    <submittedName>
        <fullName evidence="2">Uncharacterized protein</fullName>
    </submittedName>
</protein>
<reference evidence="2" key="1">
    <citation type="journal article" date="2020" name="Nature">
        <title>Giant virus diversity and host interactions through global metagenomics.</title>
        <authorList>
            <person name="Schulz F."/>
            <person name="Roux S."/>
            <person name="Paez-Espino D."/>
            <person name="Jungbluth S."/>
            <person name="Walsh D.A."/>
            <person name="Denef V.J."/>
            <person name="McMahon K.D."/>
            <person name="Konstantinidis K.T."/>
            <person name="Eloe-Fadrosh E.A."/>
            <person name="Kyrpides N.C."/>
            <person name="Woyke T."/>
        </authorList>
    </citation>
    <scope>NUCLEOTIDE SEQUENCE</scope>
    <source>
        <strain evidence="2">GVMAG-M-3300023184-105</strain>
    </source>
</reference>
<organism evidence="2">
    <name type="scientific">viral metagenome</name>
    <dbReference type="NCBI Taxonomy" id="1070528"/>
    <lineage>
        <taxon>unclassified sequences</taxon>
        <taxon>metagenomes</taxon>
        <taxon>organismal metagenomes</taxon>
    </lineage>
</organism>
<dbReference type="EMBL" id="MN739958">
    <property type="protein sequence ID" value="QHT80030.1"/>
    <property type="molecule type" value="Genomic_DNA"/>
</dbReference>
<accession>A0A6C0HI49</accession>
<evidence type="ECO:0000256" key="1">
    <source>
        <dbReference type="SAM" id="Phobius"/>
    </source>
</evidence>
<keyword evidence="1" id="KW-0812">Transmembrane</keyword>
<sequence>MSVTNNNLITPNNIFQLENAVMADLTEFNKQYRLYLTCGNTGNTNQQYFDKSICNGDTNRSITPLNDAYSKLVNSQGTGSLNILNAAISNLNTTTGGIDQNQYLQNYNDILTKYNMIVRQRQSLDAKLSELYEIGDTSSNFYQKKLVSTSYTKILLSVLATGLVVTAFIVSRKN</sequence>
<keyword evidence="1" id="KW-0472">Membrane</keyword>